<gene>
    <name evidence="9" type="ORF">RFI_31176</name>
</gene>
<dbReference type="Gene3D" id="1.20.120.1130">
    <property type="match status" value="1"/>
</dbReference>
<dbReference type="PANTHER" id="PTHR12937:SF0">
    <property type="entry name" value="VACUOLAR PROTEIN SORTING-ASSOCIATED PROTEIN 28 HOMOLOG"/>
    <property type="match status" value="1"/>
</dbReference>
<evidence type="ECO:0000313" key="10">
    <source>
        <dbReference type="Proteomes" id="UP000023152"/>
    </source>
</evidence>
<dbReference type="SUPFAM" id="SSF140111">
    <property type="entry name" value="Endosomal sorting complex assembly domain"/>
    <property type="match status" value="1"/>
</dbReference>
<dbReference type="InterPro" id="IPR007143">
    <property type="entry name" value="Vps28"/>
</dbReference>
<protein>
    <recommendedName>
        <fullName evidence="5">Vacuolar protein sorting-associated protein 28 homolog</fullName>
    </recommendedName>
</protein>
<dbReference type="OrthoDB" id="2671at2759"/>
<keyword evidence="4 5" id="KW-0653">Protein transport</keyword>
<comment type="similarity">
    <text evidence="5 6">Belongs to the VPS28 family.</text>
</comment>
<evidence type="ECO:0000256" key="5">
    <source>
        <dbReference type="PIRNR" id="PIRNR017535"/>
    </source>
</evidence>
<comment type="function">
    <text evidence="5">Component of the ESCRT-I complex (endosomal sorting complex required for transport I), a regulator of vesicular trafficking process.</text>
</comment>
<dbReference type="InterPro" id="IPR017899">
    <property type="entry name" value="VPS28_C"/>
</dbReference>
<dbReference type="PANTHER" id="PTHR12937">
    <property type="entry name" value="VACUOLAR PROTEIN SORTING 28, ISOFORM 2 VPS28"/>
    <property type="match status" value="1"/>
</dbReference>
<dbReference type="GO" id="GO:0043328">
    <property type="term" value="P:protein transport to vacuole involved in ubiquitin-dependent protein catabolic process via the multivesicular body sorting pathway"/>
    <property type="evidence" value="ECO:0007669"/>
    <property type="project" value="TreeGrafter"/>
</dbReference>
<keyword evidence="2 5" id="KW-0813">Transport</keyword>
<organism evidence="9 10">
    <name type="scientific">Reticulomyxa filosa</name>
    <dbReference type="NCBI Taxonomy" id="46433"/>
    <lineage>
        <taxon>Eukaryota</taxon>
        <taxon>Sar</taxon>
        <taxon>Rhizaria</taxon>
        <taxon>Retaria</taxon>
        <taxon>Foraminifera</taxon>
        <taxon>Monothalamids</taxon>
        <taxon>Reticulomyxidae</taxon>
        <taxon>Reticulomyxa</taxon>
    </lineage>
</organism>
<dbReference type="PROSITE" id="PS51310">
    <property type="entry name" value="VPS28_C"/>
    <property type="match status" value="1"/>
</dbReference>
<comment type="subcellular location">
    <subcellularLocation>
        <location evidence="1">Endosome</location>
    </subcellularLocation>
</comment>
<dbReference type="EMBL" id="ASPP01027358">
    <property type="protein sequence ID" value="ETO06219.1"/>
    <property type="molecule type" value="Genomic_DNA"/>
</dbReference>
<keyword evidence="3 5" id="KW-0967">Endosome</keyword>
<dbReference type="OMA" id="CDEFPTV"/>
<dbReference type="Proteomes" id="UP000023152">
    <property type="component" value="Unassembled WGS sequence"/>
</dbReference>
<dbReference type="Gene3D" id="1.20.1440.200">
    <property type="match status" value="1"/>
</dbReference>
<evidence type="ECO:0000256" key="1">
    <source>
        <dbReference type="ARBA" id="ARBA00004177"/>
    </source>
</evidence>
<reference evidence="9 10" key="1">
    <citation type="journal article" date="2013" name="Curr. Biol.">
        <title>The Genome of the Foraminiferan Reticulomyxa filosa.</title>
        <authorList>
            <person name="Glockner G."/>
            <person name="Hulsmann N."/>
            <person name="Schleicher M."/>
            <person name="Noegel A.A."/>
            <person name="Eichinger L."/>
            <person name="Gallinger C."/>
            <person name="Pawlowski J."/>
            <person name="Sierra R."/>
            <person name="Euteneuer U."/>
            <person name="Pillet L."/>
            <person name="Moustafa A."/>
            <person name="Platzer M."/>
            <person name="Groth M."/>
            <person name="Szafranski K."/>
            <person name="Schliwa M."/>
        </authorList>
    </citation>
    <scope>NUCLEOTIDE SEQUENCE [LARGE SCALE GENOMIC DNA]</scope>
</reference>
<evidence type="ECO:0000256" key="4">
    <source>
        <dbReference type="ARBA" id="ARBA00022927"/>
    </source>
</evidence>
<dbReference type="GO" id="GO:0000813">
    <property type="term" value="C:ESCRT I complex"/>
    <property type="evidence" value="ECO:0007669"/>
    <property type="project" value="UniProtKB-UniRule"/>
</dbReference>
<evidence type="ECO:0000256" key="6">
    <source>
        <dbReference type="PROSITE-ProRule" id="PRU00642"/>
    </source>
</evidence>
<evidence type="ECO:0000259" key="7">
    <source>
        <dbReference type="PROSITE" id="PS51310"/>
    </source>
</evidence>
<dbReference type="InterPro" id="IPR037206">
    <property type="entry name" value="VPS28_C_sf"/>
</dbReference>
<dbReference type="GO" id="GO:0044877">
    <property type="term" value="F:protein-containing complex binding"/>
    <property type="evidence" value="ECO:0007669"/>
    <property type="project" value="TreeGrafter"/>
</dbReference>
<evidence type="ECO:0000256" key="3">
    <source>
        <dbReference type="ARBA" id="ARBA00022753"/>
    </source>
</evidence>
<evidence type="ECO:0000256" key="2">
    <source>
        <dbReference type="ARBA" id="ARBA00022448"/>
    </source>
</evidence>
<proteinExistence type="inferred from homology"/>
<dbReference type="Pfam" id="PF03997">
    <property type="entry name" value="VPS28"/>
    <property type="match status" value="1"/>
</dbReference>
<accession>X6LX66</accession>
<evidence type="ECO:0000259" key="8">
    <source>
        <dbReference type="PROSITE" id="PS51313"/>
    </source>
</evidence>
<dbReference type="InterPro" id="IPR017898">
    <property type="entry name" value="VPS28_N"/>
</dbReference>
<dbReference type="InterPro" id="IPR037202">
    <property type="entry name" value="ESCRT_assembly_dom"/>
</dbReference>
<evidence type="ECO:0000313" key="9">
    <source>
        <dbReference type="EMBL" id="ETO06219.1"/>
    </source>
</evidence>
<feature type="domain" description="VPS28 N-terminal" evidence="8">
    <location>
        <begin position="1"/>
        <end position="113"/>
    </location>
</feature>
<dbReference type="InterPro" id="IPR038358">
    <property type="entry name" value="VPS28_N_sf"/>
</dbReference>
<dbReference type="AlphaFoldDB" id="X6LX66"/>
<dbReference type="FunFam" id="1.20.120.1130:FF:000001">
    <property type="entry name" value="Vacuolar protein sorting-associated protein 28 homolog"/>
    <property type="match status" value="1"/>
</dbReference>
<feature type="domain" description="VPS28 C-terminal" evidence="7">
    <location>
        <begin position="125"/>
        <end position="221"/>
    </location>
</feature>
<dbReference type="PROSITE" id="PS51313">
    <property type="entry name" value="VPS28_N"/>
    <property type="match status" value="1"/>
</dbReference>
<comment type="caution">
    <text evidence="9">The sequence shown here is derived from an EMBL/GenBank/DDBJ whole genome shotgun (WGS) entry which is preliminary data.</text>
</comment>
<name>X6LX66_RETFI</name>
<sequence length="224" mass="25457">MQTLERVRLDKTPDDRKKYDVLADIYAIIIQVEHLEIVWSRNCCSNEEFGDICKKTSECITECDDLILRFKSNLAAVSVYYKDMSTFFDEWAPDCHAARNRLLKAGVPATVYHGGTGKKINDAKEVQLSVAQTVQYFITTIDGLQLSLKAVDEVHPHLKELAISLGKVSTLPSNHSSKTNVQKWLEKLNQMKASDELSEEDIRQMSFDLENSYSEFVKFLQGGQ</sequence>
<dbReference type="SUPFAM" id="SSF140427">
    <property type="entry name" value="VPS28 C-terminal domain-like"/>
    <property type="match status" value="1"/>
</dbReference>
<keyword evidence="10" id="KW-1185">Reference proteome</keyword>
<dbReference type="PIRSF" id="PIRSF017535">
    <property type="entry name" value="VPS28"/>
    <property type="match status" value="1"/>
</dbReference>